<gene>
    <name evidence="3" type="ORF">ASPSYDRAFT_33152</name>
</gene>
<dbReference type="GeneID" id="63761128"/>
<dbReference type="Proteomes" id="UP000184356">
    <property type="component" value="Unassembled WGS sequence"/>
</dbReference>
<dbReference type="InterPro" id="IPR010679">
    <property type="entry name" value="DUF1254"/>
</dbReference>
<evidence type="ECO:0000259" key="2">
    <source>
        <dbReference type="Pfam" id="PF06863"/>
    </source>
</evidence>
<name>A0A1L9TC66_9EURO</name>
<evidence type="ECO:0008006" key="5">
    <source>
        <dbReference type="Google" id="ProtNLM"/>
    </source>
</evidence>
<dbReference type="SUPFAM" id="SSF160935">
    <property type="entry name" value="VPA0735-like"/>
    <property type="match status" value="1"/>
</dbReference>
<evidence type="ECO:0000313" key="3">
    <source>
        <dbReference type="EMBL" id="OJJ57006.1"/>
    </source>
</evidence>
<dbReference type="Gene3D" id="2.60.120.600">
    <property type="entry name" value="Domain of unknown function DUF1214, C-terminal domain"/>
    <property type="match status" value="1"/>
</dbReference>
<evidence type="ECO:0000259" key="1">
    <source>
        <dbReference type="Pfam" id="PF06742"/>
    </source>
</evidence>
<dbReference type="InterPro" id="IPR037049">
    <property type="entry name" value="DUF1214_C_sf"/>
</dbReference>
<dbReference type="Gene3D" id="2.60.40.1610">
    <property type="entry name" value="Domain of unknown function DUF1254"/>
    <property type="match status" value="1"/>
</dbReference>
<dbReference type="AlphaFoldDB" id="A0A1L9TC66"/>
<evidence type="ECO:0000313" key="4">
    <source>
        <dbReference type="Proteomes" id="UP000184356"/>
    </source>
</evidence>
<dbReference type="VEuPathDB" id="FungiDB:ASPSYDRAFT_33152"/>
<dbReference type="Pfam" id="PF06863">
    <property type="entry name" value="DUF1254"/>
    <property type="match status" value="1"/>
</dbReference>
<protein>
    <recommendedName>
        <fullName evidence="5">DUF1254 domain-containing protein</fullName>
    </recommendedName>
</protein>
<dbReference type="OrthoDB" id="2018906at2759"/>
<dbReference type="PANTHER" id="PTHR36509:SF2">
    <property type="entry name" value="BLL3101 PROTEIN"/>
    <property type="match status" value="1"/>
</dbReference>
<proteinExistence type="predicted"/>
<reference evidence="4" key="1">
    <citation type="journal article" date="2017" name="Genome Biol.">
        <title>Comparative genomics reveals high biological diversity and specific adaptations in the industrially and medically important fungal genus Aspergillus.</title>
        <authorList>
            <person name="de Vries R.P."/>
            <person name="Riley R."/>
            <person name="Wiebenga A."/>
            <person name="Aguilar-Osorio G."/>
            <person name="Amillis S."/>
            <person name="Uchima C.A."/>
            <person name="Anderluh G."/>
            <person name="Asadollahi M."/>
            <person name="Askin M."/>
            <person name="Barry K."/>
            <person name="Battaglia E."/>
            <person name="Bayram O."/>
            <person name="Benocci T."/>
            <person name="Braus-Stromeyer S.A."/>
            <person name="Caldana C."/>
            <person name="Canovas D."/>
            <person name="Cerqueira G.C."/>
            <person name="Chen F."/>
            <person name="Chen W."/>
            <person name="Choi C."/>
            <person name="Clum A."/>
            <person name="Dos Santos R.A."/>
            <person name="Damasio A.R."/>
            <person name="Diallinas G."/>
            <person name="Emri T."/>
            <person name="Fekete E."/>
            <person name="Flipphi M."/>
            <person name="Freyberg S."/>
            <person name="Gallo A."/>
            <person name="Gournas C."/>
            <person name="Habgood R."/>
            <person name="Hainaut M."/>
            <person name="Harispe M.L."/>
            <person name="Henrissat B."/>
            <person name="Hilden K.S."/>
            <person name="Hope R."/>
            <person name="Hossain A."/>
            <person name="Karabika E."/>
            <person name="Karaffa L."/>
            <person name="Karanyi Z."/>
            <person name="Krasevec N."/>
            <person name="Kuo A."/>
            <person name="Kusch H."/>
            <person name="LaButti K."/>
            <person name="Lagendijk E.L."/>
            <person name="Lapidus A."/>
            <person name="Levasseur A."/>
            <person name="Lindquist E."/>
            <person name="Lipzen A."/>
            <person name="Logrieco A.F."/>
            <person name="MacCabe A."/>
            <person name="Maekelae M.R."/>
            <person name="Malavazi I."/>
            <person name="Melin P."/>
            <person name="Meyer V."/>
            <person name="Mielnichuk N."/>
            <person name="Miskei M."/>
            <person name="Molnar A.P."/>
            <person name="Mule G."/>
            <person name="Ngan C.Y."/>
            <person name="Orejas M."/>
            <person name="Orosz E."/>
            <person name="Ouedraogo J.P."/>
            <person name="Overkamp K.M."/>
            <person name="Park H.-S."/>
            <person name="Perrone G."/>
            <person name="Piumi F."/>
            <person name="Punt P.J."/>
            <person name="Ram A.F."/>
            <person name="Ramon A."/>
            <person name="Rauscher S."/>
            <person name="Record E."/>
            <person name="Riano-Pachon D.M."/>
            <person name="Robert V."/>
            <person name="Roehrig J."/>
            <person name="Ruller R."/>
            <person name="Salamov A."/>
            <person name="Salih N.S."/>
            <person name="Samson R.A."/>
            <person name="Sandor E."/>
            <person name="Sanguinetti M."/>
            <person name="Schuetze T."/>
            <person name="Sepcic K."/>
            <person name="Shelest E."/>
            <person name="Sherlock G."/>
            <person name="Sophianopoulou V."/>
            <person name="Squina F.M."/>
            <person name="Sun H."/>
            <person name="Susca A."/>
            <person name="Todd R.B."/>
            <person name="Tsang A."/>
            <person name="Unkles S.E."/>
            <person name="van de Wiele N."/>
            <person name="van Rossen-Uffink D."/>
            <person name="Oliveira J.V."/>
            <person name="Vesth T.C."/>
            <person name="Visser J."/>
            <person name="Yu J.-H."/>
            <person name="Zhou M."/>
            <person name="Andersen M.R."/>
            <person name="Archer D.B."/>
            <person name="Baker S.E."/>
            <person name="Benoit I."/>
            <person name="Brakhage A.A."/>
            <person name="Braus G.H."/>
            <person name="Fischer R."/>
            <person name="Frisvad J.C."/>
            <person name="Goldman G.H."/>
            <person name="Houbraken J."/>
            <person name="Oakley B."/>
            <person name="Pocsi I."/>
            <person name="Scazzocchio C."/>
            <person name="Seiboth B."/>
            <person name="vanKuyk P.A."/>
            <person name="Wortman J."/>
            <person name="Dyer P.S."/>
            <person name="Grigoriev I.V."/>
        </authorList>
    </citation>
    <scope>NUCLEOTIDE SEQUENCE [LARGE SCALE GENOMIC DNA]</scope>
    <source>
        <strain evidence="4">CBS 593.65</strain>
    </source>
</reference>
<sequence length="487" mass="53518">MADGSSISTSQDALAFAYLYGFPLYAYALYVKAFSNPQVNVAYPFRNLATPEDHAVVRPNVDTLYTPLFYDLSQGDLEFVIPEFDDRYWLWPWYDLYGNNFGNIGSLQGFNAGKYLLRYTGDNFGVQTEDVEDGYLAYVNSPTPYGKSICFMKKRKKTKEAITDRLRGMLLNRILVKSRTPGDLSKVHACQDLMGFTLKPRKHNNTISTPPFNLNLLTNPPPPAASAPAEERALYILNITALLTPHNPSYVLKDRSWISSALSAAGIHNGTFTQPPNTSLAQAVETANTLASTSRSAPGLSEPLGNNWTQPAASISGDFKSNYAARMFSAQRGYLILSRDQAAYPGYTVPGSVSGSDRFNISKNESYILTFSSGPPRLKKSGFWSLTIYGEDQYLIPNELGRYNLGDRSGLVDGDGKPVQGGGETEFKVLIQAADVAPPAEWVGNWLPGPSGGGTFMTSMRFYGAEDAMFDGGWEYPAVRKVAALRE</sequence>
<dbReference type="InterPro" id="IPR037050">
    <property type="entry name" value="DUF1254_sf"/>
</dbReference>
<dbReference type="Pfam" id="PF06742">
    <property type="entry name" value="DUF1214"/>
    <property type="match status" value="1"/>
</dbReference>
<dbReference type="InterPro" id="IPR010621">
    <property type="entry name" value="DUF1214"/>
</dbReference>
<dbReference type="EMBL" id="KV878589">
    <property type="protein sequence ID" value="OJJ57006.1"/>
    <property type="molecule type" value="Genomic_DNA"/>
</dbReference>
<accession>A0A1L9TC66</accession>
<organism evidence="3 4">
    <name type="scientific">Aspergillus sydowii CBS 593.65</name>
    <dbReference type="NCBI Taxonomy" id="1036612"/>
    <lineage>
        <taxon>Eukaryota</taxon>
        <taxon>Fungi</taxon>
        <taxon>Dikarya</taxon>
        <taxon>Ascomycota</taxon>
        <taxon>Pezizomycotina</taxon>
        <taxon>Eurotiomycetes</taxon>
        <taxon>Eurotiomycetidae</taxon>
        <taxon>Eurotiales</taxon>
        <taxon>Aspergillaceae</taxon>
        <taxon>Aspergillus</taxon>
        <taxon>Aspergillus subgen. Nidulantes</taxon>
    </lineage>
</organism>
<feature type="domain" description="DUF1214" evidence="1">
    <location>
        <begin position="360"/>
        <end position="466"/>
    </location>
</feature>
<dbReference type="RefSeq" id="XP_040700812.1">
    <property type="nucleotide sequence ID" value="XM_040845055.1"/>
</dbReference>
<dbReference type="PANTHER" id="PTHR36509">
    <property type="entry name" value="BLL3101 PROTEIN"/>
    <property type="match status" value="1"/>
</dbReference>
<feature type="domain" description="DUF1254" evidence="2">
    <location>
        <begin position="39"/>
        <end position="147"/>
    </location>
</feature>
<keyword evidence="4" id="KW-1185">Reference proteome</keyword>